<dbReference type="PANTHER" id="PTHR11851:SF186">
    <property type="entry name" value="INACTIVE METALLOPROTEASE YMFF-RELATED"/>
    <property type="match status" value="1"/>
</dbReference>
<dbReference type="RefSeq" id="WP_344701434.1">
    <property type="nucleotide sequence ID" value="NZ_BAABCK010000013.1"/>
</dbReference>
<comment type="caution">
    <text evidence="2">The sequence shown here is derived from an EMBL/GenBank/DDBJ whole genome shotgun (WGS) entry which is preliminary data.</text>
</comment>
<feature type="domain" description="Peptidase M16 C-terminal" evidence="1">
    <location>
        <begin position="181"/>
        <end position="353"/>
    </location>
</feature>
<dbReference type="InterPro" id="IPR011249">
    <property type="entry name" value="Metalloenz_LuxS/M16"/>
</dbReference>
<reference evidence="3" key="1">
    <citation type="journal article" date="2019" name="Int. J. Syst. Evol. Microbiol.">
        <title>The Global Catalogue of Microorganisms (GCM) 10K type strain sequencing project: providing services to taxonomists for standard genome sequencing and annotation.</title>
        <authorList>
            <consortium name="The Broad Institute Genomics Platform"/>
            <consortium name="The Broad Institute Genome Sequencing Center for Infectious Disease"/>
            <person name="Wu L."/>
            <person name="Ma J."/>
        </authorList>
    </citation>
    <scope>NUCLEOTIDE SEQUENCE [LARGE SCALE GENOMIC DNA]</scope>
    <source>
        <strain evidence="3">JCM 16981</strain>
    </source>
</reference>
<dbReference type="PANTHER" id="PTHR11851">
    <property type="entry name" value="METALLOPROTEASE"/>
    <property type="match status" value="1"/>
</dbReference>
<name>A0ABP7EHE2_9STAP</name>
<dbReference type="Proteomes" id="UP001500920">
    <property type="component" value="Unassembled WGS sequence"/>
</dbReference>
<dbReference type="Gene3D" id="3.30.830.10">
    <property type="entry name" value="Metalloenzyme, LuxS/M16 peptidase-like"/>
    <property type="match status" value="2"/>
</dbReference>
<dbReference type="EMBL" id="BAABCK010000013">
    <property type="protein sequence ID" value="GAA3719300.1"/>
    <property type="molecule type" value="Genomic_DNA"/>
</dbReference>
<dbReference type="SUPFAM" id="SSF63411">
    <property type="entry name" value="LuxS/MPP-like metallohydrolase"/>
    <property type="match status" value="2"/>
</dbReference>
<proteinExistence type="predicted"/>
<dbReference type="NCBIfam" id="NF047422">
    <property type="entry name" value="YfmF_fam"/>
    <property type="match status" value="1"/>
</dbReference>
<gene>
    <name evidence="2" type="ORF">GCM10022378_06850</name>
</gene>
<organism evidence="2 3">
    <name type="scientific">Salinicoccus jeotgali</name>
    <dbReference type="NCBI Taxonomy" id="381634"/>
    <lineage>
        <taxon>Bacteria</taxon>
        <taxon>Bacillati</taxon>
        <taxon>Bacillota</taxon>
        <taxon>Bacilli</taxon>
        <taxon>Bacillales</taxon>
        <taxon>Staphylococcaceae</taxon>
        <taxon>Salinicoccus</taxon>
    </lineage>
</organism>
<keyword evidence="3" id="KW-1185">Reference proteome</keyword>
<evidence type="ECO:0000259" key="1">
    <source>
        <dbReference type="Pfam" id="PF05193"/>
    </source>
</evidence>
<dbReference type="InterPro" id="IPR050361">
    <property type="entry name" value="MPP/UQCRC_Complex"/>
</dbReference>
<sequence length="421" mass="48948">MYTVNKNLLNNVPSVIVETDKFKTITIQLVFRSISERERVTKRNLLSRMMIKRTDTFLKEADLLNYLAHHYGAHLTSNTGRKGRDHTVTIGMELVNDKFIYEDMDIVGEMCKLLNEVLRSPFNYDASDEDFFNKEKRLYRNRLKSMKDNRAQASFQAMVNLMFEEEDYKYFSFGVLEDVESLTLEDIKEEHARMMAEDELKILAVGAVDEDIEDKLNKIHQRGALVELKHQPYPNKTIEQVKRETDAQKIEQAKLNMGFRVSDLDLQERMAFNVMNQMFGGSASSLLFQNIREKMSLAYQISSQIDVRNGYMFVMGGVDPKNVKKAESAILRELETLQQGEFDDEFVEEVKRMMRVNRKEVMDKPKGLLALEYNRMLQDEHSSSWEERLAAVDSAMIADVSKRVALDTVYVLTRSEEDEQN</sequence>
<protein>
    <submittedName>
        <fullName evidence="2">Pitrilysin family protein</fullName>
    </submittedName>
</protein>
<evidence type="ECO:0000313" key="2">
    <source>
        <dbReference type="EMBL" id="GAA3719300.1"/>
    </source>
</evidence>
<accession>A0ABP7EHE2</accession>
<evidence type="ECO:0000313" key="3">
    <source>
        <dbReference type="Proteomes" id="UP001500920"/>
    </source>
</evidence>
<dbReference type="InterPro" id="IPR007863">
    <property type="entry name" value="Peptidase_M16_C"/>
</dbReference>
<dbReference type="Pfam" id="PF05193">
    <property type="entry name" value="Peptidase_M16_C"/>
    <property type="match status" value="1"/>
</dbReference>